<proteinExistence type="predicted"/>
<protein>
    <submittedName>
        <fullName evidence="1">Uncharacterized protein</fullName>
    </submittedName>
</protein>
<gene>
    <name evidence="1" type="ORF">GRI36_00860</name>
</gene>
<dbReference type="Proteomes" id="UP000468943">
    <property type="component" value="Unassembled WGS sequence"/>
</dbReference>
<reference evidence="1 2" key="1">
    <citation type="submission" date="2019-12" db="EMBL/GenBank/DDBJ databases">
        <title>Genomic-based taxomic classification of the family Erythrobacteraceae.</title>
        <authorList>
            <person name="Xu L."/>
        </authorList>
    </citation>
    <scope>NUCLEOTIDE SEQUENCE [LARGE SCALE GENOMIC DNA]</scope>
    <source>
        <strain evidence="1 2">JCM 17802</strain>
    </source>
</reference>
<evidence type="ECO:0000313" key="1">
    <source>
        <dbReference type="EMBL" id="MXO55420.1"/>
    </source>
</evidence>
<keyword evidence="2" id="KW-1185">Reference proteome</keyword>
<comment type="caution">
    <text evidence="1">The sequence shown here is derived from an EMBL/GenBank/DDBJ whole genome shotgun (WGS) entry which is preliminary data.</text>
</comment>
<sequence>MAPKYGGAYFYQMIALQSFDSWHPKSYMTVNRLLRARAAFTRGPVQERKWRFHSRDVFKLQQCLIGCDSLRLFCVFDNGVFRAQTHIYRWLPSASLTDKEATYLHGDQGKTNS</sequence>
<accession>A0A6I4SJW5</accession>
<organism evidence="1 2">
    <name type="scientific">Pontixanthobacter gangjinensis</name>
    <dbReference type="NCBI Taxonomy" id="1028742"/>
    <lineage>
        <taxon>Bacteria</taxon>
        <taxon>Pseudomonadati</taxon>
        <taxon>Pseudomonadota</taxon>
        <taxon>Alphaproteobacteria</taxon>
        <taxon>Sphingomonadales</taxon>
        <taxon>Erythrobacteraceae</taxon>
        <taxon>Pontixanthobacter</taxon>
    </lineage>
</organism>
<dbReference type="EMBL" id="WTYS01000001">
    <property type="protein sequence ID" value="MXO55420.1"/>
    <property type="molecule type" value="Genomic_DNA"/>
</dbReference>
<dbReference type="RefSeq" id="WP_160596744.1">
    <property type="nucleotide sequence ID" value="NZ_WTYS01000001.1"/>
</dbReference>
<name>A0A6I4SJW5_9SPHN</name>
<dbReference type="AlphaFoldDB" id="A0A6I4SJW5"/>
<evidence type="ECO:0000313" key="2">
    <source>
        <dbReference type="Proteomes" id="UP000468943"/>
    </source>
</evidence>